<dbReference type="PANTHER" id="PTHR43283">
    <property type="entry name" value="BETA-LACTAMASE-RELATED"/>
    <property type="match status" value="1"/>
</dbReference>
<feature type="domain" description="Beta-lactamase-related" evidence="1">
    <location>
        <begin position="80"/>
        <end position="359"/>
    </location>
</feature>
<dbReference type="EMBL" id="JACTVA010000023">
    <property type="protein sequence ID" value="MBC9207863.1"/>
    <property type="molecule type" value="Genomic_DNA"/>
</dbReference>
<dbReference type="PANTHER" id="PTHR43283:SF14">
    <property type="entry name" value="BLL8153 PROTEIN"/>
    <property type="match status" value="1"/>
</dbReference>
<dbReference type="Pfam" id="PF00144">
    <property type="entry name" value="Beta-lactamase"/>
    <property type="match status" value="1"/>
</dbReference>
<dbReference type="InterPro" id="IPR050789">
    <property type="entry name" value="Diverse_Enzym_Activities"/>
</dbReference>
<sequence>MAPPKSLPTQHMPDGGEFLLLPPTLQPHAYANVDRMFATRTIARGAAASPLPRGAEISPRYESDGQQRGVEDYFHRACVAGLLVIKRGEVVLERYGLGLREETRWSSMSMVKSLTSTLVGAALRDGSIGSLEDPVSAYVPAVRGSAYDAVSIRHLITMSSGVAWSEDYTDRQSHVNQYSRSLGARVPGGVLDLLRGLQAEHPPGTQFRYNTGDTYLLGCLLTAATGETLASYMSRRIWAKLGMEFDAYYTLESEGGQEIGGSRAGMALRDFGRFGQFILAGGHIGDDAILPGNWVQDAARPAFTLDPSQNSYGATGYGYSWWLDESGAMVAVGFAGQSLFIHPAEELVIVTLSCQPQPPYAAAYGVDMKAERKAFQHAVVAAAH</sequence>
<gene>
    <name evidence="2" type="ORF">IBL26_13545</name>
</gene>
<proteinExistence type="predicted"/>
<comment type="caution">
    <text evidence="2">The sequence shown here is derived from an EMBL/GenBank/DDBJ whole genome shotgun (WGS) entry which is preliminary data.</text>
</comment>
<name>A0ABR7RN99_9PROT</name>
<evidence type="ECO:0000313" key="3">
    <source>
        <dbReference type="Proteomes" id="UP000626026"/>
    </source>
</evidence>
<dbReference type="SUPFAM" id="SSF56601">
    <property type="entry name" value="beta-lactamase/transpeptidase-like"/>
    <property type="match status" value="1"/>
</dbReference>
<keyword evidence="2" id="KW-0378">Hydrolase</keyword>
<accession>A0ABR7RN99</accession>
<evidence type="ECO:0000313" key="2">
    <source>
        <dbReference type="EMBL" id="MBC9207863.1"/>
    </source>
</evidence>
<protein>
    <submittedName>
        <fullName evidence="2">Serine hydrolase</fullName>
    </submittedName>
</protein>
<dbReference type="GO" id="GO:0016787">
    <property type="term" value="F:hydrolase activity"/>
    <property type="evidence" value="ECO:0007669"/>
    <property type="project" value="UniProtKB-KW"/>
</dbReference>
<reference evidence="2 3" key="1">
    <citation type="journal article" date="2013" name="Int. J. Syst. Evol. Microbiol.">
        <title>Roseomonas aerophila sp. nov., isolated from air.</title>
        <authorList>
            <person name="Kim S.J."/>
            <person name="Weon H.Y."/>
            <person name="Ahn J.H."/>
            <person name="Hong S.B."/>
            <person name="Seok S.J."/>
            <person name="Whang K.S."/>
            <person name="Kwon S.W."/>
        </authorList>
    </citation>
    <scope>NUCLEOTIDE SEQUENCE [LARGE SCALE GENOMIC DNA]</scope>
    <source>
        <strain evidence="2 3">NBRC 108923</strain>
    </source>
</reference>
<evidence type="ECO:0000259" key="1">
    <source>
        <dbReference type="Pfam" id="PF00144"/>
    </source>
</evidence>
<keyword evidence="3" id="KW-1185">Reference proteome</keyword>
<organism evidence="2 3">
    <name type="scientific">Teichococcus aerophilus</name>
    <dbReference type="NCBI Taxonomy" id="1224513"/>
    <lineage>
        <taxon>Bacteria</taxon>
        <taxon>Pseudomonadati</taxon>
        <taxon>Pseudomonadota</taxon>
        <taxon>Alphaproteobacteria</taxon>
        <taxon>Acetobacterales</taxon>
        <taxon>Roseomonadaceae</taxon>
        <taxon>Roseomonas</taxon>
    </lineage>
</organism>
<dbReference type="RefSeq" id="WP_187785029.1">
    <property type="nucleotide sequence ID" value="NZ_JACTVA010000023.1"/>
</dbReference>
<dbReference type="Proteomes" id="UP000626026">
    <property type="component" value="Unassembled WGS sequence"/>
</dbReference>
<dbReference type="InterPro" id="IPR012338">
    <property type="entry name" value="Beta-lactam/transpept-like"/>
</dbReference>
<dbReference type="Gene3D" id="3.40.710.10">
    <property type="entry name" value="DD-peptidase/beta-lactamase superfamily"/>
    <property type="match status" value="1"/>
</dbReference>
<dbReference type="InterPro" id="IPR001466">
    <property type="entry name" value="Beta-lactam-related"/>
</dbReference>